<dbReference type="Proteomes" id="UP000237631">
    <property type="component" value="Unassembled WGS sequence"/>
</dbReference>
<name>A0A2S6CFS1_9PEZI</name>
<gene>
    <name evidence="2" type="ORF">CBER1_06660</name>
</gene>
<reference evidence="3" key="1">
    <citation type="journal article" date="2017" name="bioRxiv">
        <title>Conservation of a gene cluster reveals novel cercosporin biosynthetic mechanisms and extends production to the genus Colletotrichum.</title>
        <authorList>
            <person name="de Jonge R."/>
            <person name="Ebert M.K."/>
            <person name="Huitt-Roehl C.R."/>
            <person name="Pal P."/>
            <person name="Suttle J.C."/>
            <person name="Spanner R.E."/>
            <person name="Neubauer J.D."/>
            <person name="Jurick W.M.II."/>
            <person name="Stott K.A."/>
            <person name="Secor G.A."/>
            <person name="Thomma B.P.H.J."/>
            <person name="Van de Peer Y."/>
            <person name="Townsend C.A."/>
            <person name="Bolton M.D."/>
        </authorList>
    </citation>
    <scope>NUCLEOTIDE SEQUENCE [LARGE SCALE GENOMIC DNA]</scope>
    <source>
        <strain evidence="3">CBS538.71</strain>
    </source>
</reference>
<keyword evidence="3" id="KW-1185">Reference proteome</keyword>
<evidence type="ECO:0000313" key="2">
    <source>
        <dbReference type="EMBL" id="PPJ58564.1"/>
    </source>
</evidence>
<protein>
    <submittedName>
        <fullName evidence="2">Uncharacterized protein</fullName>
    </submittedName>
</protein>
<comment type="caution">
    <text evidence="2">The sequence shown here is derived from an EMBL/GenBank/DDBJ whole genome shotgun (WGS) entry which is preliminary data.</text>
</comment>
<accession>A0A2S6CFS1</accession>
<dbReference type="EMBL" id="PNEN01000453">
    <property type="protein sequence ID" value="PPJ58564.1"/>
    <property type="molecule type" value="Genomic_DNA"/>
</dbReference>
<dbReference type="CDD" id="cd00167">
    <property type="entry name" value="SANT"/>
    <property type="match status" value="1"/>
</dbReference>
<sequence length="272" mass="29374">MAKRARKDSEPGTIARKVPTIPAPPSSSQPAGVPSSFRVMIGGQMYGIAPMKPSIAASTHKGVGTAMAPIELDDNSEHEDEDDVEIISEATGRTESDQVPHFEPESPLLMPTVGSPLSNTRGTVQGAGNFGAERALEDMLEEDCSGHFDAATDGKYPRIIAELYEDSVDNEMTLANTPFAGYAIQLQSGSGITVVYHPHLAAIGRPDEQGRIDHRWTDDEEQLLCRAKAKGIEDKDIHIENRRDLAVKAYWYKIKDTPMGQAVTVAAGTTAM</sequence>
<proteinExistence type="predicted"/>
<dbReference type="AlphaFoldDB" id="A0A2S6CFS1"/>
<evidence type="ECO:0000313" key="3">
    <source>
        <dbReference type="Proteomes" id="UP000237631"/>
    </source>
</evidence>
<feature type="region of interest" description="Disordered" evidence="1">
    <location>
        <begin position="1"/>
        <end position="36"/>
    </location>
</feature>
<dbReference type="OrthoDB" id="10664074at2759"/>
<dbReference type="InterPro" id="IPR001005">
    <property type="entry name" value="SANT/Myb"/>
</dbReference>
<evidence type="ECO:0000256" key="1">
    <source>
        <dbReference type="SAM" id="MobiDB-lite"/>
    </source>
</evidence>
<organism evidence="2 3">
    <name type="scientific">Cercospora berteroae</name>
    <dbReference type="NCBI Taxonomy" id="357750"/>
    <lineage>
        <taxon>Eukaryota</taxon>
        <taxon>Fungi</taxon>
        <taxon>Dikarya</taxon>
        <taxon>Ascomycota</taxon>
        <taxon>Pezizomycotina</taxon>
        <taxon>Dothideomycetes</taxon>
        <taxon>Dothideomycetidae</taxon>
        <taxon>Mycosphaerellales</taxon>
        <taxon>Mycosphaerellaceae</taxon>
        <taxon>Cercospora</taxon>
    </lineage>
</organism>